<name>A0AB36D2W5_9PSED</name>
<dbReference type="AlphaFoldDB" id="A0AB36D2W5"/>
<proteinExistence type="predicted"/>
<gene>
    <name evidence="1" type="ORF">HBO26_25030</name>
</gene>
<dbReference type="RefSeq" id="WP_169858059.1">
    <property type="nucleotide sequence ID" value="NZ_JAAQXV010000010.1"/>
</dbReference>
<protein>
    <submittedName>
        <fullName evidence="1">Uncharacterized protein</fullName>
    </submittedName>
</protein>
<comment type="caution">
    <text evidence="1">The sequence shown here is derived from an EMBL/GenBank/DDBJ whole genome shotgun (WGS) entry which is preliminary data.</text>
</comment>
<reference evidence="1 2" key="1">
    <citation type="journal article" date="2020" name="Front. Microbiol.">
        <title>Genetic Organization of the aprX-lipA2 Operon Affects the Proteolytic Potential of Pseudomonas Species in Milk.</title>
        <authorList>
            <person name="Maier C."/>
            <person name="Huptas C."/>
            <person name="von Neubeck M."/>
            <person name="Scherer S."/>
            <person name="Wenning M."/>
            <person name="Lucking G."/>
        </authorList>
    </citation>
    <scope>NUCLEOTIDE SEQUENCE [LARGE SCALE GENOMIC DNA]</scope>
    <source>
        <strain evidence="1 2">WS 5114</strain>
    </source>
</reference>
<organism evidence="1 2">
    <name type="scientific">Pseudomonas mandelii</name>
    <dbReference type="NCBI Taxonomy" id="75612"/>
    <lineage>
        <taxon>Bacteria</taxon>
        <taxon>Pseudomonadati</taxon>
        <taxon>Pseudomonadota</taxon>
        <taxon>Gammaproteobacteria</taxon>
        <taxon>Pseudomonadales</taxon>
        <taxon>Pseudomonadaceae</taxon>
        <taxon>Pseudomonas</taxon>
    </lineage>
</organism>
<evidence type="ECO:0000313" key="2">
    <source>
        <dbReference type="Proteomes" id="UP000548707"/>
    </source>
</evidence>
<dbReference type="Proteomes" id="UP000548707">
    <property type="component" value="Unassembled WGS sequence"/>
</dbReference>
<accession>A0AB36D2W5</accession>
<sequence length="63" mass="7099">MIPIHWDVFFEPLDEGSPPVPAWMDPFEVAIQRLMPLALADGVALRLMPLYKTVDLRAALPAR</sequence>
<evidence type="ECO:0000313" key="1">
    <source>
        <dbReference type="EMBL" id="NMZ82558.1"/>
    </source>
</evidence>
<dbReference type="EMBL" id="JAAQXV010000010">
    <property type="protein sequence ID" value="NMZ82558.1"/>
    <property type="molecule type" value="Genomic_DNA"/>
</dbReference>